<feature type="active site" evidence="7 8">
    <location>
        <position position="334"/>
    </location>
</feature>
<name>A0A7K1KN79_9BACT</name>
<evidence type="ECO:0000256" key="6">
    <source>
        <dbReference type="ARBA" id="ARBA00023315"/>
    </source>
</evidence>
<dbReference type="Gene3D" id="1.10.1740.110">
    <property type="match status" value="1"/>
</dbReference>
<dbReference type="NCBIfam" id="NF001209">
    <property type="entry name" value="PRK00175.1"/>
    <property type="match status" value="1"/>
</dbReference>
<keyword evidence="2 7" id="KW-0963">Cytoplasm</keyword>
<dbReference type="InterPro" id="IPR000073">
    <property type="entry name" value="AB_hydrolase_1"/>
</dbReference>
<evidence type="ECO:0000313" key="10">
    <source>
        <dbReference type="EMBL" id="MUM77487.1"/>
    </source>
</evidence>
<dbReference type="NCBIfam" id="TIGR01392">
    <property type="entry name" value="homoserO_Ac_trn"/>
    <property type="match status" value="1"/>
</dbReference>
<evidence type="ECO:0000256" key="5">
    <source>
        <dbReference type="ARBA" id="ARBA00023167"/>
    </source>
</evidence>
<dbReference type="AlphaFoldDB" id="A0A7K1KN79"/>
<accession>A0A7K1KN79</accession>
<dbReference type="HAMAP" id="MF_00296">
    <property type="entry name" value="MetX_acyltransf"/>
    <property type="match status" value="1"/>
</dbReference>
<dbReference type="EMBL" id="WODC01000004">
    <property type="protein sequence ID" value="MUM77487.1"/>
    <property type="molecule type" value="Genomic_DNA"/>
</dbReference>
<dbReference type="GO" id="GO:0009086">
    <property type="term" value="P:methionine biosynthetic process"/>
    <property type="evidence" value="ECO:0007669"/>
    <property type="project" value="UniProtKB-UniRule"/>
</dbReference>
<comment type="catalytic activity">
    <reaction evidence="7">
        <text>L-homoserine + acetyl-CoA = O-acetyl-L-homoserine + CoA</text>
        <dbReference type="Rhea" id="RHEA:13701"/>
        <dbReference type="ChEBI" id="CHEBI:57287"/>
        <dbReference type="ChEBI" id="CHEBI:57288"/>
        <dbReference type="ChEBI" id="CHEBI:57476"/>
        <dbReference type="ChEBI" id="CHEBI:57716"/>
        <dbReference type="EC" id="2.3.1.31"/>
    </reaction>
</comment>
<comment type="caution">
    <text evidence="10">The sequence shown here is derived from an EMBL/GenBank/DDBJ whole genome shotgun (WGS) entry which is preliminary data.</text>
</comment>
<feature type="active site" description="Nucleophile" evidence="7 8">
    <location>
        <position position="168"/>
    </location>
</feature>
<dbReference type="Pfam" id="PF00561">
    <property type="entry name" value="Abhydrolase_1"/>
    <property type="match status" value="1"/>
</dbReference>
<dbReference type="GO" id="GO:0004414">
    <property type="term" value="F:homoserine O-acetyltransferase activity"/>
    <property type="evidence" value="ECO:0007669"/>
    <property type="project" value="UniProtKB-UniRule"/>
</dbReference>
<dbReference type="FunFam" id="1.10.1740.110:FF:000001">
    <property type="entry name" value="Homoserine O-acetyltransferase"/>
    <property type="match status" value="1"/>
</dbReference>
<comment type="subunit">
    <text evidence="1 7">Homodimer.</text>
</comment>
<evidence type="ECO:0000256" key="2">
    <source>
        <dbReference type="ARBA" id="ARBA00022490"/>
    </source>
</evidence>
<feature type="binding site" evidence="7">
    <location>
        <position position="237"/>
    </location>
    <ligand>
        <name>substrate</name>
    </ligand>
</feature>
<protein>
    <recommendedName>
        <fullName evidence="7">Homoserine O-acetyltransferase</fullName>
        <shortName evidence="7">HAT</shortName>
        <ecNumber evidence="7">2.3.1.31</ecNumber>
    </recommendedName>
    <alternativeName>
        <fullName evidence="7">Homoserine transacetylase</fullName>
        <shortName evidence="7">HTA</shortName>
    </alternativeName>
</protein>
<dbReference type="GO" id="GO:0009092">
    <property type="term" value="P:homoserine metabolic process"/>
    <property type="evidence" value="ECO:0007669"/>
    <property type="project" value="TreeGrafter"/>
</dbReference>
<keyword evidence="6 7" id="KW-0012">Acyltransferase</keyword>
<dbReference type="PANTHER" id="PTHR32268:SF11">
    <property type="entry name" value="HOMOSERINE O-ACETYLTRANSFERASE"/>
    <property type="match status" value="1"/>
</dbReference>
<evidence type="ECO:0000256" key="3">
    <source>
        <dbReference type="ARBA" id="ARBA00022605"/>
    </source>
</evidence>
<feature type="binding site" evidence="7">
    <location>
        <position position="368"/>
    </location>
    <ligand>
        <name>substrate</name>
    </ligand>
</feature>
<evidence type="ECO:0000256" key="4">
    <source>
        <dbReference type="ARBA" id="ARBA00022679"/>
    </source>
</evidence>
<gene>
    <name evidence="7" type="primary">metXA</name>
    <name evidence="10" type="ORF">GKC30_07580</name>
</gene>
<dbReference type="Proteomes" id="UP000461162">
    <property type="component" value="Unassembled WGS sequence"/>
</dbReference>
<feature type="domain" description="AB hydrolase-1" evidence="9">
    <location>
        <begin position="58"/>
        <end position="371"/>
    </location>
</feature>
<organism evidence="10 11">
    <name type="scientific">Pseudodesulfovibrio alkaliphilus</name>
    <dbReference type="NCBI Taxonomy" id="2661613"/>
    <lineage>
        <taxon>Bacteria</taxon>
        <taxon>Pseudomonadati</taxon>
        <taxon>Thermodesulfobacteriota</taxon>
        <taxon>Desulfovibrionia</taxon>
        <taxon>Desulfovibrionales</taxon>
        <taxon>Desulfovibrionaceae</taxon>
    </lineage>
</organism>
<comment type="pathway">
    <text evidence="7">Amino-acid biosynthesis; L-methionine biosynthesis via de novo pathway; O-acetyl-L-homoserine from L-homoserine: step 1/1.</text>
</comment>
<evidence type="ECO:0000313" key="11">
    <source>
        <dbReference type="Proteomes" id="UP000461162"/>
    </source>
</evidence>
<feature type="active site" evidence="7 8">
    <location>
        <position position="367"/>
    </location>
</feature>
<evidence type="ECO:0000256" key="1">
    <source>
        <dbReference type="ARBA" id="ARBA00011738"/>
    </source>
</evidence>
<evidence type="ECO:0000259" key="9">
    <source>
        <dbReference type="Pfam" id="PF00561"/>
    </source>
</evidence>
<dbReference type="Gene3D" id="3.40.50.1820">
    <property type="entry name" value="alpha/beta hydrolase"/>
    <property type="match status" value="1"/>
</dbReference>
<dbReference type="SUPFAM" id="SSF53474">
    <property type="entry name" value="alpha/beta-Hydrolases"/>
    <property type="match status" value="1"/>
</dbReference>
<comment type="similarity">
    <text evidence="7">Belongs to the AB hydrolase superfamily. MetX family.</text>
</comment>
<dbReference type="RefSeq" id="WP_155933684.1">
    <property type="nucleotide sequence ID" value="NZ_WODC01000004.1"/>
</dbReference>
<reference evidence="10 11" key="1">
    <citation type="submission" date="2019-11" db="EMBL/GenBank/DDBJ databases">
        <title>Pseudodesulfovibrio alkaliphilus, sp. nov., an alkaliphilic sulfate-reducing bacteria from mud volcano of Taman peninsula, Russia.</title>
        <authorList>
            <person name="Frolova A."/>
            <person name="Merkel A.Y."/>
            <person name="Slobodkin A.I."/>
        </authorList>
    </citation>
    <scope>NUCLEOTIDE SEQUENCE [LARGE SCALE GENOMIC DNA]</scope>
    <source>
        <strain evidence="10 11">F-1</strain>
    </source>
</reference>
<dbReference type="PANTHER" id="PTHR32268">
    <property type="entry name" value="HOMOSERINE O-ACETYLTRANSFERASE"/>
    <property type="match status" value="1"/>
</dbReference>
<dbReference type="InterPro" id="IPR008220">
    <property type="entry name" value="HAT_MetX-like"/>
</dbReference>
<dbReference type="UniPathway" id="UPA00051">
    <property type="reaction ID" value="UER00074"/>
</dbReference>
<proteinExistence type="inferred from homology"/>
<comment type="function">
    <text evidence="7">Transfers an acetyl group from acetyl-CoA to L-homoserine, forming acetyl-L-homoserine.</text>
</comment>
<comment type="caution">
    <text evidence="7">Lacks conserved residue(s) required for the propagation of feature annotation.</text>
</comment>
<evidence type="ECO:0000256" key="7">
    <source>
        <dbReference type="HAMAP-Rule" id="MF_00296"/>
    </source>
</evidence>
<dbReference type="EC" id="2.3.1.31" evidence="7"/>
<keyword evidence="4 7" id="KW-0808">Transferase</keyword>
<dbReference type="GO" id="GO:0005737">
    <property type="term" value="C:cytoplasm"/>
    <property type="evidence" value="ECO:0007669"/>
    <property type="project" value="UniProtKB-SubCell"/>
</dbReference>
<evidence type="ECO:0000256" key="8">
    <source>
        <dbReference type="PIRSR" id="PIRSR000443-1"/>
    </source>
</evidence>
<keyword evidence="5 7" id="KW-0486">Methionine biosynthesis</keyword>
<dbReference type="PIRSF" id="PIRSF000443">
    <property type="entry name" value="Homoser_Ac_trans"/>
    <property type="match status" value="1"/>
</dbReference>
<keyword evidence="3 7" id="KW-0028">Amino-acid biosynthesis</keyword>
<keyword evidence="11" id="KW-1185">Reference proteome</keyword>
<comment type="subcellular location">
    <subcellularLocation>
        <location evidence="7">Cytoplasm</location>
    </subcellularLocation>
</comment>
<dbReference type="InterPro" id="IPR029058">
    <property type="entry name" value="AB_hydrolase_fold"/>
</dbReference>
<sequence length="420" mass="45685">MSEYIDDLDAGPGVGLVEKRFFSFGSADEPLVLESGRSLGPVTLAFETCGTLNEARDNAVLVCHALTGDSHVAGRYHQDDPKPGWWDIMVGPGRPIDTDKYFVICSNVLGGCMGSTGPTSLDPAEDSRQGTPYGTRFPVVTIGDMVRCQRRLIDHLGIERLLAVAGGSVGGMQVLEWSVRYPERVCAALPLATTSKHSAQAIAFNEVARQAIMADPAWMGGDYHATGRPEHGLAVARMIGHITYLSDQSMRDKFDRRLQDRCELSFDFEADFQVESYLRYQGNKFVNRFDANSFLYLTKAADYFNLENQHGDGSLVAAFAKARCRYLVVSFTSDWLYPTYQSRDMVKAMKKNGLDVSFCEIEAPWGHDAFLLPNARLDALISGFLGRVKEQCAAGECDAVGTGGTGAGCAPAGTGGCHAL</sequence>